<dbReference type="InterPro" id="IPR027417">
    <property type="entry name" value="P-loop_NTPase"/>
</dbReference>
<evidence type="ECO:0000256" key="1">
    <source>
        <dbReference type="ARBA" id="ARBA00022448"/>
    </source>
</evidence>
<feature type="domain" description="ABC transporter" evidence="5">
    <location>
        <begin position="6"/>
        <end position="234"/>
    </location>
</feature>
<dbReference type="Proteomes" id="UP000235916">
    <property type="component" value="Unassembled WGS sequence"/>
</dbReference>
<dbReference type="SMART" id="SM00382">
    <property type="entry name" value="AAA"/>
    <property type="match status" value="1"/>
</dbReference>
<keyword evidence="3" id="KW-0547">Nucleotide-binding</keyword>
<dbReference type="AlphaFoldDB" id="A0A2N8L3H0"/>
<comment type="caution">
    <text evidence="6">The sequence shown here is derived from an EMBL/GenBank/DDBJ whole genome shotgun (WGS) entry which is preliminary data.</text>
</comment>
<evidence type="ECO:0000256" key="3">
    <source>
        <dbReference type="ARBA" id="ARBA00022741"/>
    </source>
</evidence>
<dbReference type="InterPro" id="IPR017871">
    <property type="entry name" value="ABC_transporter-like_CS"/>
</dbReference>
<dbReference type="InterPro" id="IPR003439">
    <property type="entry name" value="ABC_transporter-like_ATP-bd"/>
</dbReference>
<dbReference type="GO" id="GO:0005524">
    <property type="term" value="F:ATP binding"/>
    <property type="evidence" value="ECO:0007669"/>
    <property type="project" value="UniProtKB-KW"/>
</dbReference>
<proteinExistence type="predicted"/>
<evidence type="ECO:0000313" key="6">
    <source>
        <dbReference type="EMBL" id="PND40247.1"/>
    </source>
</evidence>
<keyword evidence="4" id="KW-0067">ATP-binding</keyword>
<evidence type="ECO:0000256" key="4">
    <source>
        <dbReference type="ARBA" id="ARBA00022840"/>
    </source>
</evidence>
<evidence type="ECO:0000259" key="5">
    <source>
        <dbReference type="PROSITE" id="PS50893"/>
    </source>
</evidence>
<keyword evidence="2" id="KW-0472">Membrane</keyword>
<keyword evidence="7" id="KW-1185">Reference proteome</keyword>
<dbReference type="OrthoDB" id="9804819at2"/>
<dbReference type="InterPro" id="IPR051782">
    <property type="entry name" value="ABC_Transporter_VariousFunc"/>
</dbReference>
<evidence type="ECO:0000256" key="2">
    <source>
        <dbReference type="ARBA" id="ARBA00022475"/>
    </source>
</evidence>
<dbReference type="GO" id="GO:0016887">
    <property type="term" value="F:ATP hydrolysis activity"/>
    <property type="evidence" value="ECO:0007669"/>
    <property type="project" value="InterPro"/>
</dbReference>
<name>A0A2N8L3H0_9BURK</name>
<accession>A0A2N8L3H0</accession>
<dbReference type="PANTHER" id="PTHR42939">
    <property type="entry name" value="ABC TRANSPORTER ATP-BINDING PROTEIN ALBC-RELATED"/>
    <property type="match status" value="1"/>
</dbReference>
<dbReference type="PROSITE" id="PS50893">
    <property type="entry name" value="ABC_TRANSPORTER_2"/>
    <property type="match status" value="1"/>
</dbReference>
<dbReference type="PROSITE" id="PS00211">
    <property type="entry name" value="ABC_TRANSPORTER_1"/>
    <property type="match status" value="1"/>
</dbReference>
<dbReference type="SUPFAM" id="SSF52540">
    <property type="entry name" value="P-loop containing nucleoside triphosphate hydrolases"/>
    <property type="match status" value="1"/>
</dbReference>
<protein>
    <submittedName>
        <fullName evidence="6">ABC transporter</fullName>
    </submittedName>
</protein>
<keyword evidence="2" id="KW-1003">Cell membrane</keyword>
<reference evidence="6 7" key="1">
    <citation type="submission" date="2018-01" db="EMBL/GenBank/DDBJ databases">
        <title>Draft genome sequence of Paucibacter aquatile CR182 isolated from freshwater of the Nakdong River.</title>
        <authorList>
            <person name="Choi A."/>
            <person name="Chung E.J."/>
        </authorList>
    </citation>
    <scope>NUCLEOTIDE SEQUENCE [LARGE SCALE GENOMIC DNA]</scope>
    <source>
        <strain evidence="6 7">CR182</strain>
    </source>
</reference>
<dbReference type="Pfam" id="PF00005">
    <property type="entry name" value="ABC_tran"/>
    <property type="match status" value="1"/>
</dbReference>
<dbReference type="EMBL" id="POSP01000001">
    <property type="protein sequence ID" value="PND40247.1"/>
    <property type="molecule type" value="Genomic_DNA"/>
</dbReference>
<sequence length="300" mass="33563">MSPSPVPAFALRGVSKRYEAFTLHPLDLELAEGQIMGLVGVNGAGKSTLLRLLAGLSLADGGQLEVLGHRLPEQQVQAKQHTALASEDMRMYGSQTLSWHFDFVRRMVPQWDGAYAEHLRRRFDLPADQRVAGFSHGQRVKALLLLVLARRTRLLLLDEPTTGLDPVARAEVLDALAEVLMDERRSVLFSSHQTGEVERLADRIAFLHQGRLLTDEAKDSYLERWRRIVGHGYAPDDLGDWPEVAQCRRNGSLVELRVRAFSPGLQERLQARGMQIHQITPLTLEDIFVSTVREHSGATA</sequence>
<dbReference type="Gene3D" id="3.40.50.300">
    <property type="entry name" value="P-loop containing nucleotide triphosphate hydrolases"/>
    <property type="match status" value="1"/>
</dbReference>
<dbReference type="RefSeq" id="WP_102766381.1">
    <property type="nucleotide sequence ID" value="NZ_POSP01000001.1"/>
</dbReference>
<gene>
    <name evidence="6" type="ORF">C1O66_02365</name>
</gene>
<dbReference type="InterPro" id="IPR003593">
    <property type="entry name" value="AAA+_ATPase"/>
</dbReference>
<evidence type="ECO:0000313" key="7">
    <source>
        <dbReference type="Proteomes" id="UP000235916"/>
    </source>
</evidence>
<keyword evidence="1" id="KW-0813">Transport</keyword>
<dbReference type="PANTHER" id="PTHR42939:SF1">
    <property type="entry name" value="ABC TRANSPORTER ATP-BINDING PROTEIN ALBC-RELATED"/>
    <property type="match status" value="1"/>
</dbReference>
<organism evidence="6 7">
    <name type="scientific">Kinneretia aquatilis</name>
    <dbReference type="NCBI Taxonomy" id="2070761"/>
    <lineage>
        <taxon>Bacteria</taxon>
        <taxon>Pseudomonadati</taxon>
        <taxon>Pseudomonadota</taxon>
        <taxon>Betaproteobacteria</taxon>
        <taxon>Burkholderiales</taxon>
        <taxon>Sphaerotilaceae</taxon>
        <taxon>Roseateles</taxon>
    </lineage>
</organism>